<keyword evidence="3 5" id="KW-1133">Transmembrane helix</keyword>
<dbReference type="AlphaFoldDB" id="A0A377JMJ2"/>
<organism evidence="7 8">
    <name type="scientific">Helicobacter cinaedi</name>
    <dbReference type="NCBI Taxonomy" id="213"/>
    <lineage>
        <taxon>Bacteria</taxon>
        <taxon>Pseudomonadati</taxon>
        <taxon>Campylobacterota</taxon>
        <taxon>Epsilonproteobacteria</taxon>
        <taxon>Campylobacterales</taxon>
        <taxon>Helicobacteraceae</taxon>
        <taxon>Helicobacter</taxon>
    </lineage>
</organism>
<evidence type="ECO:0000256" key="1">
    <source>
        <dbReference type="ARBA" id="ARBA00004141"/>
    </source>
</evidence>
<evidence type="ECO:0000256" key="4">
    <source>
        <dbReference type="ARBA" id="ARBA00023136"/>
    </source>
</evidence>
<keyword evidence="4 5" id="KW-0472">Membrane</keyword>
<keyword evidence="2 5" id="KW-0812">Transmembrane</keyword>
<feature type="transmembrane region" description="Helical" evidence="5">
    <location>
        <begin position="258"/>
        <end position="276"/>
    </location>
</feature>
<feature type="transmembrane region" description="Helical" evidence="5">
    <location>
        <begin position="12"/>
        <end position="30"/>
    </location>
</feature>
<dbReference type="InterPro" id="IPR052185">
    <property type="entry name" value="IPC_Synthase-Related"/>
</dbReference>
<reference evidence="7 8" key="1">
    <citation type="submission" date="2018-06" db="EMBL/GenBank/DDBJ databases">
        <authorList>
            <consortium name="Pathogen Informatics"/>
            <person name="Doyle S."/>
        </authorList>
    </citation>
    <scope>NUCLEOTIDE SEQUENCE [LARGE SCALE GENOMIC DNA]</scope>
    <source>
        <strain evidence="7 8">NCTC12221</strain>
    </source>
</reference>
<dbReference type="Pfam" id="PF14378">
    <property type="entry name" value="PAP2_3"/>
    <property type="match status" value="1"/>
</dbReference>
<dbReference type="GO" id="GO:0016020">
    <property type="term" value="C:membrane"/>
    <property type="evidence" value="ECO:0007669"/>
    <property type="project" value="UniProtKB-SubCell"/>
</dbReference>
<protein>
    <submittedName>
        <fullName evidence="7">PAP2 family protein</fullName>
    </submittedName>
</protein>
<evidence type="ECO:0000313" key="7">
    <source>
        <dbReference type="EMBL" id="STP08976.1"/>
    </source>
</evidence>
<dbReference type="PANTHER" id="PTHR31310:SF7">
    <property type="entry name" value="PA-PHOSPHATASE RELATED-FAMILY PROTEIN DDB_G0268928"/>
    <property type="match status" value="1"/>
</dbReference>
<name>A0A377JMJ2_9HELI</name>
<accession>A0A377JMJ2</accession>
<feature type="transmembrane region" description="Helical" evidence="5">
    <location>
        <begin position="36"/>
        <end position="54"/>
    </location>
</feature>
<dbReference type="PANTHER" id="PTHR31310">
    <property type="match status" value="1"/>
</dbReference>
<evidence type="ECO:0000256" key="5">
    <source>
        <dbReference type="SAM" id="Phobius"/>
    </source>
</evidence>
<gene>
    <name evidence="7" type="ORF">NCTC12221_00403</name>
</gene>
<dbReference type="Proteomes" id="UP000255335">
    <property type="component" value="Unassembled WGS sequence"/>
</dbReference>
<feature type="transmembrane region" description="Helical" evidence="5">
    <location>
        <begin position="123"/>
        <end position="144"/>
    </location>
</feature>
<feature type="transmembrane region" description="Helical" evidence="5">
    <location>
        <begin position="151"/>
        <end position="172"/>
    </location>
</feature>
<dbReference type="EMBL" id="UGHZ01000001">
    <property type="protein sequence ID" value="STP08976.1"/>
    <property type="molecule type" value="Genomic_DNA"/>
</dbReference>
<feature type="domain" description="Inositolphosphotransferase Aur1/Ipt1" evidence="6">
    <location>
        <begin position="120"/>
        <end position="267"/>
    </location>
</feature>
<dbReference type="Gene3D" id="1.20.144.10">
    <property type="entry name" value="Phosphatidic acid phosphatase type 2/haloperoxidase"/>
    <property type="match status" value="1"/>
</dbReference>
<dbReference type="RefSeq" id="WP_115025766.1">
    <property type="nucleotide sequence ID" value="NZ_UGHZ01000001.1"/>
</dbReference>
<evidence type="ECO:0000256" key="2">
    <source>
        <dbReference type="ARBA" id="ARBA00022692"/>
    </source>
</evidence>
<comment type="subcellular location">
    <subcellularLocation>
        <location evidence="1">Membrane</location>
        <topology evidence="1">Multi-pass membrane protein</topology>
    </subcellularLocation>
</comment>
<dbReference type="InterPro" id="IPR026841">
    <property type="entry name" value="Aur1/Ipt1"/>
</dbReference>
<feature type="transmembrane region" description="Helical" evidence="5">
    <location>
        <begin position="233"/>
        <end position="252"/>
    </location>
</feature>
<sequence>MSKLAQPKRMLLHEYLWFILLGIIATRLVYSSHTDTSLSFILTLMLLVLLNTRITAFVVRFGFYIVLMNVLFVSLRDISPLINPQGKVDSLLYGLDTWLCGEYLGKSLFSYSHSHLSLLLDDFFSFFYLLFLFELLYFFIYYLLYKPSARFFIGIMSVYAIGFLGYIFLPAIGPYAFLQDELTAPQGYFFYPLLAKYYTLGSNLTDVFPSLHCGISLFILLYNFAFSRTQFRIWLLPSVFLWISTIYLHYHYAIDCLAGFALAIICILPFYLSTHLNTRGRK</sequence>
<evidence type="ECO:0000259" key="6">
    <source>
        <dbReference type="Pfam" id="PF14378"/>
    </source>
</evidence>
<evidence type="ECO:0000256" key="3">
    <source>
        <dbReference type="ARBA" id="ARBA00022989"/>
    </source>
</evidence>
<evidence type="ECO:0000313" key="8">
    <source>
        <dbReference type="Proteomes" id="UP000255335"/>
    </source>
</evidence>
<proteinExistence type="predicted"/>
<feature type="transmembrane region" description="Helical" evidence="5">
    <location>
        <begin position="207"/>
        <end position="226"/>
    </location>
</feature>